<feature type="domain" description="HAMP" evidence="15">
    <location>
        <begin position="176"/>
        <end position="228"/>
    </location>
</feature>
<dbReference type="GO" id="GO:0030295">
    <property type="term" value="F:protein kinase activator activity"/>
    <property type="evidence" value="ECO:0007669"/>
    <property type="project" value="TreeGrafter"/>
</dbReference>
<keyword evidence="11" id="KW-0902">Two-component regulatory system</keyword>
<dbReference type="InterPro" id="IPR003661">
    <property type="entry name" value="HisK_dim/P_dom"/>
</dbReference>
<dbReference type="InterPro" id="IPR003594">
    <property type="entry name" value="HATPase_dom"/>
</dbReference>
<evidence type="ECO:0000256" key="6">
    <source>
        <dbReference type="ARBA" id="ARBA00022692"/>
    </source>
</evidence>
<evidence type="ECO:0000313" key="17">
    <source>
        <dbReference type="Proteomes" id="UP000305398"/>
    </source>
</evidence>
<keyword evidence="10" id="KW-1133">Transmembrane helix</keyword>
<reference evidence="16 17" key="1">
    <citation type="submission" date="2019-06" db="EMBL/GenBank/DDBJ databases">
        <authorList>
            <person name="Srinivasan S."/>
        </authorList>
    </citation>
    <scope>NUCLEOTIDE SEQUENCE [LARGE SCALE GENOMIC DNA]</scope>
    <source>
        <strain evidence="16 17">17J68-5</strain>
    </source>
</reference>
<evidence type="ECO:0000256" key="11">
    <source>
        <dbReference type="ARBA" id="ARBA00023012"/>
    </source>
</evidence>
<evidence type="ECO:0000259" key="15">
    <source>
        <dbReference type="PROSITE" id="PS50885"/>
    </source>
</evidence>
<dbReference type="GO" id="GO:0007234">
    <property type="term" value="P:osmosensory signaling via phosphorelay pathway"/>
    <property type="evidence" value="ECO:0007669"/>
    <property type="project" value="TreeGrafter"/>
</dbReference>
<keyword evidence="6" id="KW-0812">Transmembrane</keyword>
<dbReference type="InterPro" id="IPR005467">
    <property type="entry name" value="His_kinase_dom"/>
</dbReference>
<dbReference type="GO" id="GO:0006355">
    <property type="term" value="P:regulation of DNA-templated transcription"/>
    <property type="evidence" value="ECO:0007669"/>
    <property type="project" value="InterPro"/>
</dbReference>
<evidence type="ECO:0000256" key="7">
    <source>
        <dbReference type="ARBA" id="ARBA00022741"/>
    </source>
</evidence>
<evidence type="ECO:0000256" key="8">
    <source>
        <dbReference type="ARBA" id="ARBA00022777"/>
    </source>
</evidence>
<dbReference type="Gene3D" id="3.30.565.10">
    <property type="entry name" value="Histidine kinase-like ATPase, C-terminal domain"/>
    <property type="match status" value="1"/>
</dbReference>
<dbReference type="GO" id="GO:0005524">
    <property type="term" value="F:ATP binding"/>
    <property type="evidence" value="ECO:0007669"/>
    <property type="project" value="UniProtKB-KW"/>
</dbReference>
<keyword evidence="5" id="KW-0808">Transferase</keyword>
<dbReference type="InterPro" id="IPR050351">
    <property type="entry name" value="BphY/WalK/GraS-like"/>
</dbReference>
<evidence type="ECO:0000259" key="14">
    <source>
        <dbReference type="PROSITE" id="PS50112"/>
    </source>
</evidence>
<dbReference type="PROSITE" id="PS50112">
    <property type="entry name" value="PAS"/>
    <property type="match status" value="1"/>
</dbReference>
<dbReference type="SUPFAM" id="SSF158472">
    <property type="entry name" value="HAMP domain-like"/>
    <property type="match status" value="1"/>
</dbReference>
<name>A0A5B8A6M0_9BACT</name>
<dbReference type="Gene3D" id="3.30.450.20">
    <property type="entry name" value="PAS domain"/>
    <property type="match status" value="1"/>
</dbReference>
<dbReference type="SMART" id="SM00304">
    <property type="entry name" value="HAMP"/>
    <property type="match status" value="1"/>
</dbReference>
<keyword evidence="17" id="KW-1185">Reference proteome</keyword>
<dbReference type="InterPro" id="IPR036097">
    <property type="entry name" value="HisK_dim/P_sf"/>
</dbReference>
<dbReference type="GO" id="GO:0000155">
    <property type="term" value="F:phosphorelay sensor kinase activity"/>
    <property type="evidence" value="ECO:0007669"/>
    <property type="project" value="InterPro"/>
</dbReference>
<dbReference type="SUPFAM" id="SSF55785">
    <property type="entry name" value="PYP-like sensor domain (PAS domain)"/>
    <property type="match status" value="1"/>
</dbReference>
<dbReference type="Pfam" id="PF00512">
    <property type="entry name" value="HisKA"/>
    <property type="match status" value="1"/>
</dbReference>
<dbReference type="FunFam" id="3.30.565.10:FF:000006">
    <property type="entry name" value="Sensor histidine kinase WalK"/>
    <property type="match status" value="1"/>
</dbReference>
<evidence type="ECO:0000313" key="16">
    <source>
        <dbReference type="EMBL" id="QDA62002.1"/>
    </source>
</evidence>
<keyword evidence="12" id="KW-0472">Membrane</keyword>
<dbReference type="InterPro" id="IPR004358">
    <property type="entry name" value="Sig_transdc_His_kin-like_C"/>
</dbReference>
<evidence type="ECO:0000256" key="3">
    <source>
        <dbReference type="ARBA" id="ARBA00012438"/>
    </source>
</evidence>
<dbReference type="InterPro" id="IPR003660">
    <property type="entry name" value="HAMP_dom"/>
</dbReference>
<dbReference type="AlphaFoldDB" id="A0A5B8A6M0"/>
<evidence type="ECO:0000256" key="1">
    <source>
        <dbReference type="ARBA" id="ARBA00000085"/>
    </source>
</evidence>
<dbReference type="KEGG" id="hyj:FHG12_18685"/>
<dbReference type="Gene3D" id="1.10.287.130">
    <property type="match status" value="1"/>
</dbReference>
<dbReference type="SMART" id="SM00387">
    <property type="entry name" value="HATPase_c"/>
    <property type="match status" value="1"/>
</dbReference>
<gene>
    <name evidence="16" type="ORF">FHG12_18685</name>
</gene>
<comment type="catalytic activity">
    <reaction evidence="1">
        <text>ATP + protein L-histidine = ADP + protein N-phospho-L-histidine.</text>
        <dbReference type="EC" id="2.7.13.3"/>
    </reaction>
</comment>
<sequence length="589" mass="65002">MSLKIKIRLSILTMLGLLLGLGAYAFFAIRNLERATHTLEQANFYSMLQGQQMLQALDLMETPATAPGGLTQFGRALIREARNITEPGEQALADSLAQNLSGFQRLLDHNAPLSEQTAKLQTLRKEAHRLDNLNAAAFETRMRRLSQKAADSRRAILLLMGLSALLGVSLVVRLPRVVVRPLRRLSAGIEHATNQGLSNGVPIEKHDEVGTVAQAFNRMLGQMQDLRSATRAELITERNRMESIVHSLDEGLLLVDQNRRIILANPVACALFEKPVEALVGRPAEEVAQESDLLRELLTPLNAPRPQEAVANLPLITIMRKGEETFYRVSVSNIVSFNEAVDKTEFAGYILSLRNVSDFKKLDQVKSNFLATVSHEFKTPLASINLSLKLLQDERTDVAERQRIASGIRQETQRLLRMVGELLDVARLDAGAGIKLNKQAVPLADVVRYATDTVRAQLDDKQLSLEAHLAPDLPTVRADVEKTTWVLINLLANAIRYSPLGERLMVRATLQEDMVQVSVQDCGPGIAAEHHERIFQRFAHIPNVSDHPGSSGLGLSISREFIAAQGGKLWVESAPGSGSNFHFTLPIVS</sequence>
<feature type="domain" description="Histidine kinase" evidence="13">
    <location>
        <begin position="372"/>
        <end position="589"/>
    </location>
</feature>
<dbReference type="EMBL" id="CP040896">
    <property type="protein sequence ID" value="QDA62002.1"/>
    <property type="molecule type" value="Genomic_DNA"/>
</dbReference>
<evidence type="ECO:0000256" key="4">
    <source>
        <dbReference type="ARBA" id="ARBA00022553"/>
    </source>
</evidence>
<proteinExistence type="predicted"/>
<dbReference type="Pfam" id="PF02518">
    <property type="entry name" value="HATPase_c"/>
    <property type="match status" value="1"/>
</dbReference>
<dbReference type="PROSITE" id="PS50109">
    <property type="entry name" value="HIS_KIN"/>
    <property type="match status" value="1"/>
</dbReference>
<dbReference type="OrthoDB" id="9813151at2"/>
<dbReference type="RefSeq" id="WP_139517234.1">
    <property type="nucleotide sequence ID" value="NZ_CP040896.1"/>
</dbReference>
<dbReference type="CDD" id="cd00075">
    <property type="entry name" value="HATPase"/>
    <property type="match status" value="1"/>
</dbReference>
<dbReference type="PRINTS" id="PR00344">
    <property type="entry name" value="BCTRLSENSOR"/>
</dbReference>
<dbReference type="InterPro" id="IPR013767">
    <property type="entry name" value="PAS_fold"/>
</dbReference>
<accession>A0A5B8A6M0</accession>
<dbReference type="SUPFAM" id="SSF55874">
    <property type="entry name" value="ATPase domain of HSP90 chaperone/DNA topoisomerase II/histidine kinase"/>
    <property type="match status" value="1"/>
</dbReference>
<comment type="subcellular location">
    <subcellularLocation>
        <location evidence="2">Membrane</location>
        <topology evidence="2">Multi-pass membrane protein</topology>
    </subcellularLocation>
</comment>
<dbReference type="CDD" id="cd00082">
    <property type="entry name" value="HisKA"/>
    <property type="match status" value="1"/>
</dbReference>
<dbReference type="CDD" id="cd06225">
    <property type="entry name" value="HAMP"/>
    <property type="match status" value="1"/>
</dbReference>
<dbReference type="GO" id="GO:0016020">
    <property type="term" value="C:membrane"/>
    <property type="evidence" value="ECO:0007669"/>
    <property type="project" value="UniProtKB-SubCell"/>
</dbReference>
<dbReference type="PROSITE" id="PS50885">
    <property type="entry name" value="HAMP"/>
    <property type="match status" value="1"/>
</dbReference>
<dbReference type="Pfam" id="PF00989">
    <property type="entry name" value="PAS"/>
    <property type="match status" value="1"/>
</dbReference>
<feature type="domain" description="PAS" evidence="14">
    <location>
        <begin position="237"/>
        <end position="322"/>
    </location>
</feature>
<dbReference type="PANTHER" id="PTHR42878">
    <property type="entry name" value="TWO-COMPONENT HISTIDINE KINASE"/>
    <property type="match status" value="1"/>
</dbReference>
<dbReference type="PANTHER" id="PTHR42878:SF7">
    <property type="entry name" value="SENSOR HISTIDINE KINASE GLRK"/>
    <property type="match status" value="1"/>
</dbReference>
<organism evidence="16 17">
    <name type="scientific">Hymenobacter jejuensis</name>
    <dbReference type="NCBI Taxonomy" id="2502781"/>
    <lineage>
        <taxon>Bacteria</taxon>
        <taxon>Pseudomonadati</taxon>
        <taxon>Bacteroidota</taxon>
        <taxon>Cytophagia</taxon>
        <taxon>Cytophagales</taxon>
        <taxon>Hymenobacteraceae</taxon>
        <taxon>Hymenobacter</taxon>
    </lineage>
</organism>
<dbReference type="InterPro" id="IPR035965">
    <property type="entry name" value="PAS-like_dom_sf"/>
</dbReference>
<dbReference type="CDD" id="cd00130">
    <property type="entry name" value="PAS"/>
    <property type="match status" value="1"/>
</dbReference>
<dbReference type="InterPro" id="IPR000014">
    <property type="entry name" value="PAS"/>
</dbReference>
<keyword evidence="8 16" id="KW-0418">Kinase</keyword>
<dbReference type="Pfam" id="PF00672">
    <property type="entry name" value="HAMP"/>
    <property type="match status" value="1"/>
</dbReference>
<dbReference type="FunFam" id="1.10.287.130:FF:000001">
    <property type="entry name" value="Two-component sensor histidine kinase"/>
    <property type="match status" value="1"/>
</dbReference>
<protein>
    <recommendedName>
        <fullName evidence="3">histidine kinase</fullName>
        <ecNumber evidence="3">2.7.13.3</ecNumber>
    </recommendedName>
</protein>
<dbReference type="Proteomes" id="UP000305398">
    <property type="component" value="Chromosome"/>
</dbReference>
<dbReference type="Gene3D" id="6.10.340.10">
    <property type="match status" value="1"/>
</dbReference>
<evidence type="ECO:0000256" key="5">
    <source>
        <dbReference type="ARBA" id="ARBA00022679"/>
    </source>
</evidence>
<keyword evidence="4" id="KW-0597">Phosphoprotein</keyword>
<evidence type="ECO:0000256" key="2">
    <source>
        <dbReference type="ARBA" id="ARBA00004141"/>
    </source>
</evidence>
<dbReference type="SMART" id="SM00091">
    <property type="entry name" value="PAS"/>
    <property type="match status" value="1"/>
</dbReference>
<dbReference type="SUPFAM" id="SSF47384">
    <property type="entry name" value="Homodimeric domain of signal transducing histidine kinase"/>
    <property type="match status" value="1"/>
</dbReference>
<dbReference type="GO" id="GO:0000156">
    <property type="term" value="F:phosphorelay response regulator activity"/>
    <property type="evidence" value="ECO:0007669"/>
    <property type="project" value="TreeGrafter"/>
</dbReference>
<dbReference type="InterPro" id="IPR036890">
    <property type="entry name" value="HATPase_C_sf"/>
</dbReference>
<evidence type="ECO:0000256" key="9">
    <source>
        <dbReference type="ARBA" id="ARBA00022840"/>
    </source>
</evidence>
<keyword evidence="9" id="KW-0067">ATP-binding</keyword>
<dbReference type="SMART" id="SM00388">
    <property type="entry name" value="HisKA"/>
    <property type="match status" value="1"/>
</dbReference>
<keyword evidence="7" id="KW-0547">Nucleotide-binding</keyword>
<dbReference type="EC" id="2.7.13.3" evidence="3"/>
<evidence type="ECO:0000256" key="10">
    <source>
        <dbReference type="ARBA" id="ARBA00022989"/>
    </source>
</evidence>
<evidence type="ECO:0000256" key="12">
    <source>
        <dbReference type="ARBA" id="ARBA00023136"/>
    </source>
</evidence>
<evidence type="ECO:0000259" key="13">
    <source>
        <dbReference type="PROSITE" id="PS50109"/>
    </source>
</evidence>